<dbReference type="SMART" id="SM00306">
    <property type="entry name" value="HintN"/>
    <property type="match status" value="1"/>
</dbReference>
<gene>
    <name evidence="3" type="ORF">SD10_01240</name>
</gene>
<accession>A0A0E3V4Y8</accession>
<dbReference type="STRING" id="1379870.SD10_01240"/>
<dbReference type="InterPro" id="IPR036844">
    <property type="entry name" value="Hint_dom_sf"/>
</dbReference>
<keyword evidence="1" id="KW-0732">Signal</keyword>
<evidence type="ECO:0000313" key="4">
    <source>
        <dbReference type="Proteomes" id="UP000033054"/>
    </source>
</evidence>
<protein>
    <submittedName>
        <fullName evidence="3">Hedgehog/intein hint domain-containing protein</fullName>
    </submittedName>
</protein>
<dbReference type="Proteomes" id="UP000033054">
    <property type="component" value="Chromosome"/>
</dbReference>
<sequence length="335" mass="36335">MKNNLLSILIFCCCAVATQFLSQRVSAQTASASASMTVEQLKAIKAIKVANLDKDTYFKSGGFILDRYEERPAYVFTYSDGITRKIYLYKVFTAEDTKELGLLAIYQNTKTSEIKPFVIPGASADRKAWDAYIDDLKYVGEKEPGLMSTLTFVLSREMAGLLSGGGAKSDEGGAKKKEEYNFCFAPNAPVTMADGSSKNISAITAGDVVLGYNVQTKTLQSTTVTRLDIHQGNFELTGVWLAPVNEVTADIRAALTAPILLEATANHPVLTTNGRKALGDVKAGDVLYRYDPSTNGTAAYTVVKTKKDVRSVKSVYNLATQSGAYLVDQTVVMDK</sequence>
<dbReference type="CDD" id="cd00081">
    <property type="entry name" value="Hint"/>
    <property type="match status" value="1"/>
</dbReference>
<dbReference type="OrthoDB" id="645009at2"/>
<dbReference type="HOGENOM" id="CLU_786976_0_0_10"/>
<name>A0A0E3V4Y8_9BACT</name>
<dbReference type="InterPro" id="IPR003587">
    <property type="entry name" value="Hint_dom_N"/>
</dbReference>
<evidence type="ECO:0000256" key="1">
    <source>
        <dbReference type="SAM" id="SignalP"/>
    </source>
</evidence>
<evidence type="ECO:0000313" key="3">
    <source>
        <dbReference type="EMBL" id="AKD53727.1"/>
    </source>
</evidence>
<organism evidence="3 4">
    <name type="scientific">Spirosoma radiotolerans</name>
    <dbReference type="NCBI Taxonomy" id="1379870"/>
    <lineage>
        <taxon>Bacteria</taxon>
        <taxon>Pseudomonadati</taxon>
        <taxon>Bacteroidota</taxon>
        <taxon>Cytophagia</taxon>
        <taxon>Cytophagales</taxon>
        <taxon>Cytophagaceae</taxon>
        <taxon>Spirosoma</taxon>
    </lineage>
</organism>
<dbReference type="KEGG" id="srd:SD10_01240"/>
<dbReference type="PROSITE" id="PS50817">
    <property type="entry name" value="INTEIN_N_TER"/>
    <property type="match status" value="1"/>
</dbReference>
<feature type="domain" description="Hint" evidence="2">
    <location>
        <begin position="181"/>
        <end position="291"/>
    </location>
</feature>
<reference evidence="3 4" key="1">
    <citation type="journal article" date="2014" name="Curr. Microbiol.">
        <title>Spirosoma radiotolerans sp. nov., a gamma-radiation-resistant bacterium isolated from gamma ray-irradiated soil.</title>
        <authorList>
            <person name="Lee J.J."/>
            <person name="Srinivasan S."/>
            <person name="Lim S."/>
            <person name="Joe M."/>
            <person name="Im S."/>
            <person name="Bae S.I."/>
            <person name="Park K.R."/>
            <person name="Han J.H."/>
            <person name="Park S.H."/>
            <person name="Joo B.M."/>
            <person name="Park S.J."/>
            <person name="Kim M.K."/>
        </authorList>
    </citation>
    <scope>NUCLEOTIDE SEQUENCE [LARGE SCALE GENOMIC DNA]</scope>
    <source>
        <strain evidence="3 4">DG5A</strain>
    </source>
</reference>
<feature type="chain" id="PRO_5002413561" evidence="1">
    <location>
        <begin position="28"/>
        <end position="335"/>
    </location>
</feature>
<dbReference type="EMBL" id="CP010429">
    <property type="protein sequence ID" value="AKD53727.1"/>
    <property type="molecule type" value="Genomic_DNA"/>
</dbReference>
<dbReference type="GO" id="GO:0016539">
    <property type="term" value="P:intein-mediated protein splicing"/>
    <property type="evidence" value="ECO:0007669"/>
    <property type="project" value="InterPro"/>
</dbReference>
<dbReference type="InterPro" id="IPR006141">
    <property type="entry name" value="Intein_N"/>
</dbReference>
<proteinExistence type="predicted"/>
<evidence type="ECO:0000259" key="2">
    <source>
        <dbReference type="SMART" id="SM00306"/>
    </source>
</evidence>
<feature type="signal peptide" evidence="1">
    <location>
        <begin position="1"/>
        <end position="27"/>
    </location>
</feature>
<dbReference type="Gene3D" id="2.170.16.10">
    <property type="entry name" value="Hedgehog/Intein (Hint) domain"/>
    <property type="match status" value="1"/>
</dbReference>
<dbReference type="RefSeq" id="WP_046375315.1">
    <property type="nucleotide sequence ID" value="NZ_CP010429.1"/>
</dbReference>
<dbReference type="SUPFAM" id="SSF51294">
    <property type="entry name" value="Hedgehog/intein (Hint) domain"/>
    <property type="match status" value="1"/>
</dbReference>
<dbReference type="AlphaFoldDB" id="A0A0E3V4Y8"/>
<dbReference type="PATRIC" id="fig|1379870.5.peg.270"/>
<keyword evidence="4" id="KW-1185">Reference proteome</keyword>